<dbReference type="InterPro" id="IPR003395">
    <property type="entry name" value="RecF/RecN/SMC_N"/>
</dbReference>
<dbReference type="Proteomes" id="UP000288607">
    <property type="component" value="Unassembled WGS sequence"/>
</dbReference>
<keyword evidence="5 9" id="KW-0227">DNA damage</keyword>
<evidence type="ECO:0000256" key="1">
    <source>
        <dbReference type="ARBA" id="ARBA00003618"/>
    </source>
</evidence>
<feature type="domain" description="RecF/RecN/SMC N-terminal" evidence="10">
    <location>
        <begin position="2"/>
        <end position="519"/>
    </location>
</feature>
<reference evidence="11 12" key="1">
    <citation type="submission" date="2018-09" db="EMBL/GenBank/DDBJ databases">
        <title>Characterization of the phylogenetic diversity of five novel species belonging to the genus Bifidobacterium.</title>
        <authorList>
            <person name="Lugli G.A."/>
            <person name="Duranti S."/>
            <person name="Milani C."/>
        </authorList>
    </citation>
    <scope>NUCLEOTIDE SEQUENCE [LARGE SCALE GENOMIC DNA]</scope>
    <source>
        <strain evidence="11 12">2028B</strain>
    </source>
</reference>
<name>A0A430FF45_9BIFI</name>
<dbReference type="RefSeq" id="WP_126029661.1">
    <property type="nucleotide sequence ID" value="NZ_QXGJ01000003.1"/>
</dbReference>
<dbReference type="PANTHER" id="PTHR11059">
    <property type="entry name" value="DNA REPAIR PROTEIN RECN"/>
    <property type="match status" value="1"/>
</dbReference>
<comment type="caution">
    <text evidence="11">The sequence shown here is derived from an EMBL/GenBank/DDBJ whole genome shotgun (WGS) entry which is preliminary data.</text>
</comment>
<dbReference type="Gene3D" id="3.40.50.300">
    <property type="entry name" value="P-loop containing nucleotide triphosphate hydrolases"/>
    <property type="match status" value="2"/>
</dbReference>
<dbReference type="PANTHER" id="PTHR11059:SF0">
    <property type="entry name" value="DNA REPAIR PROTEIN RECN"/>
    <property type="match status" value="1"/>
</dbReference>
<dbReference type="CDD" id="cd03241">
    <property type="entry name" value="ABC_RecN"/>
    <property type="match status" value="1"/>
</dbReference>
<comment type="function">
    <text evidence="1 9">May be involved in recombinational repair of damaged DNA.</text>
</comment>
<protein>
    <recommendedName>
        <fullName evidence="3 9">DNA repair protein RecN</fullName>
    </recommendedName>
    <alternativeName>
        <fullName evidence="8 9">Recombination protein N</fullName>
    </alternativeName>
</protein>
<evidence type="ECO:0000256" key="7">
    <source>
        <dbReference type="ARBA" id="ARBA00023204"/>
    </source>
</evidence>
<keyword evidence="4" id="KW-0547">Nucleotide-binding</keyword>
<dbReference type="OrthoDB" id="9806954at2"/>
<dbReference type="GO" id="GO:0005524">
    <property type="term" value="F:ATP binding"/>
    <property type="evidence" value="ECO:0007669"/>
    <property type="project" value="UniProtKB-KW"/>
</dbReference>
<evidence type="ECO:0000256" key="3">
    <source>
        <dbReference type="ARBA" id="ARBA00021315"/>
    </source>
</evidence>
<evidence type="ECO:0000256" key="4">
    <source>
        <dbReference type="ARBA" id="ARBA00022741"/>
    </source>
</evidence>
<gene>
    <name evidence="11" type="ORF">D2E23_0732</name>
</gene>
<dbReference type="Pfam" id="PF02463">
    <property type="entry name" value="SMC_N"/>
    <property type="match status" value="1"/>
</dbReference>
<dbReference type="AlphaFoldDB" id="A0A430FF45"/>
<dbReference type="GO" id="GO:0043590">
    <property type="term" value="C:bacterial nucleoid"/>
    <property type="evidence" value="ECO:0007669"/>
    <property type="project" value="TreeGrafter"/>
</dbReference>
<keyword evidence="12" id="KW-1185">Reference proteome</keyword>
<keyword evidence="6" id="KW-0067">ATP-binding</keyword>
<comment type="similarity">
    <text evidence="2 9">Belongs to the RecN family.</text>
</comment>
<dbReference type="InterPro" id="IPR004604">
    <property type="entry name" value="DNA_recomb/repair_RecN"/>
</dbReference>
<dbReference type="EMBL" id="QXGJ01000003">
    <property type="protein sequence ID" value="RSX51469.1"/>
    <property type="molecule type" value="Genomic_DNA"/>
</dbReference>
<evidence type="ECO:0000256" key="8">
    <source>
        <dbReference type="ARBA" id="ARBA00033408"/>
    </source>
</evidence>
<dbReference type="GO" id="GO:0009432">
    <property type="term" value="P:SOS response"/>
    <property type="evidence" value="ECO:0007669"/>
    <property type="project" value="TreeGrafter"/>
</dbReference>
<proteinExistence type="inferred from homology"/>
<accession>A0A430FF45</accession>
<sequence>MLEELEIRSLGPIRHAVVNPARGMTAITGETGAGKSMLLNALRLISGGTVSARTVSEGDREAWAQGVFDVTPDSTVGALAREAGAELDDDGLFLARTLPAQGRSRAVLNGKSVPRAILRDLTDELVAIHGQADQLRMAAPARQREFLDSYAADTAELDAYRAAWKRLNDCEAKLRAITEQESETMQRADYLRESIDRIDRIDPHDGEDVELKAMRDRIENSAAIMQGVGGALAALDPGQMGVDSETGGALAMIEQAVHSLQSIGVHGVYDEAAERLSTVETELSDIVFSLGGMLEQEDGEGDLDQINGRIHDLDELTRRWGPTLADVIAWREKAGYELEDLDASPERVAQLTSERDAARTAALEAADRLGERRREAADELAEQVTGELESLAMSGARLDIEVRRRTDDGLDAHGGDDIRFLFTAFPGAPRLPMGKSASGGELSRLMLALELSAAQKGFSSVAGQGMTFVFDEVDAGVGGRTAAELGRRLARLAENAQVIVVTHLAQVAAWADAQFVVSKHVADSKSDPASADADTVTTVDEVRDDMRVHEIARMLDGGETETSLTHARELLDACRL</sequence>
<dbReference type="GO" id="GO:0006281">
    <property type="term" value="P:DNA repair"/>
    <property type="evidence" value="ECO:0007669"/>
    <property type="project" value="UniProtKB-KW"/>
</dbReference>
<dbReference type="PIRSF" id="PIRSF003128">
    <property type="entry name" value="RecN"/>
    <property type="match status" value="1"/>
</dbReference>
<evidence type="ECO:0000256" key="6">
    <source>
        <dbReference type="ARBA" id="ARBA00022840"/>
    </source>
</evidence>
<dbReference type="GO" id="GO:0006310">
    <property type="term" value="P:DNA recombination"/>
    <property type="evidence" value="ECO:0007669"/>
    <property type="project" value="InterPro"/>
</dbReference>
<evidence type="ECO:0000256" key="2">
    <source>
        <dbReference type="ARBA" id="ARBA00009441"/>
    </source>
</evidence>
<evidence type="ECO:0000313" key="12">
    <source>
        <dbReference type="Proteomes" id="UP000288607"/>
    </source>
</evidence>
<organism evidence="11 12">
    <name type="scientific">Bifidobacterium callimiconis</name>
    <dbReference type="NCBI Taxonomy" id="2306973"/>
    <lineage>
        <taxon>Bacteria</taxon>
        <taxon>Bacillati</taxon>
        <taxon>Actinomycetota</taxon>
        <taxon>Actinomycetes</taxon>
        <taxon>Bifidobacteriales</taxon>
        <taxon>Bifidobacteriaceae</taxon>
        <taxon>Bifidobacterium</taxon>
    </lineage>
</organism>
<dbReference type="NCBIfam" id="TIGR00634">
    <property type="entry name" value="recN"/>
    <property type="match status" value="1"/>
</dbReference>
<evidence type="ECO:0000256" key="9">
    <source>
        <dbReference type="PIRNR" id="PIRNR003128"/>
    </source>
</evidence>
<evidence type="ECO:0000313" key="11">
    <source>
        <dbReference type="EMBL" id="RSX51469.1"/>
    </source>
</evidence>
<dbReference type="InterPro" id="IPR027417">
    <property type="entry name" value="P-loop_NTPase"/>
</dbReference>
<evidence type="ECO:0000256" key="5">
    <source>
        <dbReference type="ARBA" id="ARBA00022763"/>
    </source>
</evidence>
<evidence type="ECO:0000259" key="10">
    <source>
        <dbReference type="Pfam" id="PF02463"/>
    </source>
</evidence>
<keyword evidence="7 9" id="KW-0234">DNA repair</keyword>
<dbReference type="SUPFAM" id="SSF52540">
    <property type="entry name" value="P-loop containing nucleoside triphosphate hydrolases"/>
    <property type="match status" value="1"/>
</dbReference>